<evidence type="ECO:0000313" key="2">
    <source>
        <dbReference type="EMBL" id="TWI84628.1"/>
    </source>
</evidence>
<keyword evidence="1" id="KW-0812">Transmembrane</keyword>
<accession>A0A562SUB8</accession>
<dbReference type="Proteomes" id="UP000320593">
    <property type="component" value="Unassembled WGS sequence"/>
</dbReference>
<comment type="caution">
    <text evidence="2">The sequence shown here is derived from an EMBL/GenBank/DDBJ whole genome shotgun (WGS) entry which is preliminary data.</text>
</comment>
<keyword evidence="3" id="KW-1185">Reference proteome</keyword>
<reference evidence="2 3" key="1">
    <citation type="submission" date="2019-07" db="EMBL/GenBank/DDBJ databases">
        <title>Genomic Encyclopedia of Archaeal and Bacterial Type Strains, Phase II (KMG-II): from individual species to whole genera.</title>
        <authorList>
            <person name="Goeker M."/>
        </authorList>
    </citation>
    <scope>NUCLEOTIDE SEQUENCE [LARGE SCALE GENOMIC DNA]</scope>
    <source>
        <strain evidence="2 3">ATCC BAA-252</strain>
    </source>
</reference>
<protein>
    <submittedName>
        <fullName evidence="2">Uncharacterized protein</fullName>
    </submittedName>
</protein>
<keyword evidence="1" id="KW-1133">Transmembrane helix</keyword>
<organism evidence="2 3">
    <name type="scientific">Roseibium hamelinense</name>
    <dbReference type="NCBI Taxonomy" id="150831"/>
    <lineage>
        <taxon>Bacteria</taxon>
        <taxon>Pseudomonadati</taxon>
        <taxon>Pseudomonadota</taxon>
        <taxon>Alphaproteobacteria</taxon>
        <taxon>Hyphomicrobiales</taxon>
        <taxon>Stappiaceae</taxon>
        <taxon>Roseibium</taxon>
    </lineage>
</organism>
<sequence length="72" mass="8161">MREFYLSRDEWRLLLLGYTAGSMLALCLMILPGAPFKAFLENRPVFEVPASPLHESESSLTNIAPYWKGARS</sequence>
<keyword evidence="1" id="KW-0472">Membrane</keyword>
<evidence type="ECO:0000256" key="1">
    <source>
        <dbReference type="SAM" id="Phobius"/>
    </source>
</evidence>
<proteinExistence type="predicted"/>
<dbReference type="RefSeq" id="WP_145344624.1">
    <property type="nucleotide sequence ID" value="NZ_SMLY01000067.1"/>
</dbReference>
<dbReference type="EMBL" id="VLLF01000007">
    <property type="protein sequence ID" value="TWI84628.1"/>
    <property type="molecule type" value="Genomic_DNA"/>
</dbReference>
<gene>
    <name evidence="2" type="ORF">JM93_02960</name>
</gene>
<dbReference type="AlphaFoldDB" id="A0A562SUB8"/>
<feature type="transmembrane region" description="Helical" evidence="1">
    <location>
        <begin position="12"/>
        <end position="34"/>
    </location>
</feature>
<evidence type="ECO:0000313" key="3">
    <source>
        <dbReference type="Proteomes" id="UP000320593"/>
    </source>
</evidence>
<name>A0A562SUB8_9HYPH</name>